<feature type="binding site" evidence="11">
    <location>
        <position position="128"/>
    </location>
    <ligand>
        <name>S-adenosyl-L-methionine</name>
        <dbReference type="ChEBI" id="CHEBI:59789"/>
    </ligand>
</feature>
<dbReference type="Proteomes" id="UP001309876">
    <property type="component" value="Unassembled WGS sequence"/>
</dbReference>
<keyword evidence="14" id="KW-1185">Reference proteome</keyword>
<evidence type="ECO:0000256" key="4">
    <source>
        <dbReference type="ARBA" id="ARBA00022691"/>
    </source>
</evidence>
<dbReference type="AlphaFoldDB" id="A0AAN7T5K4"/>
<dbReference type="EC" id="2.1.1.244" evidence="5"/>
<keyword evidence="3" id="KW-0808">Transferase</keyword>
<evidence type="ECO:0000256" key="8">
    <source>
        <dbReference type="ARBA" id="ARBA00047306"/>
    </source>
</evidence>
<keyword evidence="2" id="KW-0489">Methyltransferase</keyword>
<feature type="compositionally biased region" description="Low complexity" evidence="12">
    <location>
        <begin position="88"/>
        <end position="100"/>
    </location>
</feature>
<comment type="catalytic activity">
    <reaction evidence="8">
        <text>N-terminal L-seryl-L-prolyl-L-lysyl-[protein] + 3 S-adenosyl-L-methionine = N-terminal N,N,N-trimethyl-L-seryl-L-prolyl-L-lysyl-[protein] + 3 S-adenosyl-L-homocysteine + 3 H(+)</text>
        <dbReference type="Rhea" id="RHEA:54724"/>
        <dbReference type="Rhea" id="RHEA-COMP:13789"/>
        <dbReference type="Rhea" id="RHEA-COMP:13973"/>
        <dbReference type="ChEBI" id="CHEBI:15378"/>
        <dbReference type="ChEBI" id="CHEBI:57856"/>
        <dbReference type="ChEBI" id="CHEBI:59789"/>
        <dbReference type="ChEBI" id="CHEBI:138061"/>
        <dbReference type="ChEBI" id="CHEBI:138317"/>
        <dbReference type="EC" id="2.1.1.244"/>
    </reaction>
</comment>
<feature type="compositionally biased region" description="Polar residues" evidence="12">
    <location>
        <begin position="101"/>
        <end position="116"/>
    </location>
</feature>
<evidence type="ECO:0000256" key="11">
    <source>
        <dbReference type="PIRSR" id="PIRSR016958-1"/>
    </source>
</evidence>
<comment type="similarity">
    <text evidence="1">Belongs to the methyltransferase superfamily. NTM1 family.</text>
</comment>
<comment type="catalytic activity">
    <reaction evidence="10">
        <text>N-terminal L-alanyl-L-prolyl-L-lysyl-[protein] + 3 S-adenosyl-L-methionine = N-terminal N,N,N-trimethyl-L-alanyl-L-prolyl-L-lysyl-[protein] + 3 S-adenosyl-L-homocysteine + 3 H(+)</text>
        <dbReference type="Rhea" id="RHEA:54712"/>
        <dbReference type="Rhea" id="RHEA-COMP:13785"/>
        <dbReference type="Rhea" id="RHEA-COMP:13971"/>
        <dbReference type="ChEBI" id="CHEBI:15378"/>
        <dbReference type="ChEBI" id="CHEBI:57856"/>
        <dbReference type="ChEBI" id="CHEBI:59789"/>
        <dbReference type="ChEBI" id="CHEBI:138057"/>
        <dbReference type="ChEBI" id="CHEBI:138315"/>
        <dbReference type="EC" id="2.1.1.244"/>
    </reaction>
</comment>
<evidence type="ECO:0000256" key="7">
    <source>
        <dbReference type="ARBA" id="ARBA00043129"/>
    </source>
</evidence>
<sequence>MATTDDVHTQSDLNPASSEHANNLGNSLPTTDSQISHSQQISYWDAQTADVDGMLGGYPQVSRIDLQGSKNFIAKVRRLTRISHETNSSPSSTTKPSSASGKDSANPTPPKTNTKLNRVLEGGAGIGRITTGLLLNIAQTVDVVEPLKKFTDVLAQYRPTAEQGRIGQIFNSGLESWNPAPDCRYDIIWNQWCLNHLTDKQVVEYLQRTSKTLTGYKPDSNSEKDNETLGWIMVKENLSTDDWGEDIFDDADSSVTRSDRKWKALFEEAGLKIIKMELQSGFPKSLYPVKMYALRPK</sequence>
<dbReference type="Gene3D" id="3.40.50.150">
    <property type="entry name" value="Vaccinia Virus protein VP39"/>
    <property type="match status" value="1"/>
</dbReference>
<comment type="catalytic activity">
    <reaction evidence="9">
        <text>N-terminal L-prolyl-L-prolyl-L-lysyl-[protein] + 2 S-adenosyl-L-methionine = N-terminal N,N-dimethyl-L-prolyl-L-prolyl-L-lysyl-[protein] + 2 S-adenosyl-L-homocysteine + 2 H(+)</text>
        <dbReference type="Rhea" id="RHEA:54736"/>
        <dbReference type="Rhea" id="RHEA-COMP:13787"/>
        <dbReference type="Rhea" id="RHEA-COMP:13974"/>
        <dbReference type="ChEBI" id="CHEBI:15378"/>
        <dbReference type="ChEBI" id="CHEBI:57856"/>
        <dbReference type="ChEBI" id="CHEBI:59789"/>
        <dbReference type="ChEBI" id="CHEBI:138059"/>
        <dbReference type="ChEBI" id="CHEBI:138318"/>
        <dbReference type="EC" id="2.1.1.244"/>
    </reaction>
</comment>
<dbReference type="SUPFAM" id="SSF53335">
    <property type="entry name" value="S-adenosyl-L-methionine-dependent methyltransferases"/>
    <property type="match status" value="1"/>
</dbReference>
<protein>
    <recommendedName>
        <fullName evidence="6">Alpha N-terminal protein methyltransferase 1</fullName>
        <ecNumber evidence="5">2.1.1.244</ecNumber>
    </recommendedName>
    <alternativeName>
        <fullName evidence="7">X-Pro-Lys N-terminal protein methyltransferase 1</fullName>
    </alternativeName>
</protein>
<gene>
    <name evidence="13" type="ORF">LTR05_000660</name>
</gene>
<evidence type="ECO:0000256" key="10">
    <source>
        <dbReference type="ARBA" id="ARBA00048167"/>
    </source>
</evidence>
<dbReference type="EMBL" id="JAVRRJ010000001">
    <property type="protein sequence ID" value="KAK5090488.1"/>
    <property type="molecule type" value="Genomic_DNA"/>
</dbReference>
<dbReference type="CDD" id="cd02440">
    <property type="entry name" value="AdoMet_MTases"/>
    <property type="match status" value="1"/>
</dbReference>
<evidence type="ECO:0000256" key="2">
    <source>
        <dbReference type="ARBA" id="ARBA00022603"/>
    </source>
</evidence>
<dbReference type="GO" id="GO:0071885">
    <property type="term" value="F:N-terminal protein N-methyltransferase activity"/>
    <property type="evidence" value="ECO:0007669"/>
    <property type="project" value="UniProtKB-EC"/>
</dbReference>
<evidence type="ECO:0000313" key="13">
    <source>
        <dbReference type="EMBL" id="KAK5090488.1"/>
    </source>
</evidence>
<name>A0AAN7T5K4_9EURO</name>
<dbReference type="InterPro" id="IPR008576">
    <property type="entry name" value="MeTrfase_NTM1"/>
</dbReference>
<feature type="region of interest" description="Disordered" evidence="12">
    <location>
        <begin position="1"/>
        <end position="39"/>
    </location>
</feature>
<dbReference type="InterPro" id="IPR029063">
    <property type="entry name" value="SAM-dependent_MTases_sf"/>
</dbReference>
<dbReference type="Pfam" id="PF05891">
    <property type="entry name" value="Methyltransf_PK"/>
    <property type="match status" value="2"/>
</dbReference>
<feature type="region of interest" description="Disordered" evidence="12">
    <location>
        <begin position="81"/>
        <end position="116"/>
    </location>
</feature>
<feature type="binding site" evidence="11">
    <location>
        <position position="123"/>
    </location>
    <ligand>
        <name>S-adenosyl-L-methionine</name>
        <dbReference type="ChEBI" id="CHEBI:59789"/>
    </ligand>
</feature>
<reference evidence="13 14" key="1">
    <citation type="submission" date="2023-08" db="EMBL/GenBank/DDBJ databases">
        <title>Black Yeasts Isolated from many extreme environments.</title>
        <authorList>
            <person name="Coleine C."/>
            <person name="Stajich J.E."/>
            <person name="Selbmann L."/>
        </authorList>
    </citation>
    <scope>NUCLEOTIDE SEQUENCE [LARGE SCALE GENOMIC DNA]</scope>
    <source>
        <strain evidence="13 14">CCFEE 5910</strain>
    </source>
</reference>
<dbReference type="PIRSF" id="PIRSF016958">
    <property type="entry name" value="DUF858_MeTrfase_lik"/>
    <property type="match status" value="1"/>
</dbReference>
<dbReference type="GO" id="GO:0005737">
    <property type="term" value="C:cytoplasm"/>
    <property type="evidence" value="ECO:0007669"/>
    <property type="project" value="TreeGrafter"/>
</dbReference>
<evidence type="ECO:0000313" key="14">
    <source>
        <dbReference type="Proteomes" id="UP001309876"/>
    </source>
</evidence>
<evidence type="ECO:0000256" key="1">
    <source>
        <dbReference type="ARBA" id="ARBA00009059"/>
    </source>
</evidence>
<evidence type="ECO:0000256" key="5">
    <source>
        <dbReference type="ARBA" id="ARBA00039112"/>
    </source>
</evidence>
<feature type="binding site" evidence="11">
    <location>
        <position position="191"/>
    </location>
    <ligand>
        <name>S-adenosyl-L-methionine</name>
        <dbReference type="ChEBI" id="CHEBI:59789"/>
    </ligand>
</feature>
<evidence type="ECO:0000256" key="12">
    <source>
        <dbReference type="SAM" id="MobiDB-lite"/>
    </source>
</evidence>
<accession>A0AAN7T5K4</accession>
<dbReference type="GO" id="GO:0032259">
    <property type="term" value="P:methylation"/>
    <property type="evidence" value="ECO:0007669"/>
    <property type="project" value="UniProtKB-KW"/>
</dbReference>
<dbReference type="PANTHER" id="PTHR12753">
    <property type="entry name" value="AD-003 - RELATED"/>
    <property type="match status" value="1"/>
</dbReference>
<organism evidence="13 14">
    <name type="scientific">Lithohypha guttulata</name>
    <dbReference type="NCBI Taxonomy" id="1690604"/>
    <lineage>
        <taxon>Eukaryota</taxon>
        <taxon>Fungi</taxon>
        <taxon>Dikarya</taxon>
        <taxon>Ascomycota</taxon>
        <taxon>Pezizomycotina</taxon>
        <taxon>Eurotiomycetes</taxon>
        <taxon>Chaetothyriomycetidae</taxon>
        <taxon>Chaetothyriales</taxon>
        <taxon>Trichomeriaceae</taxon>
        <taxon>Lithohypha</taxon>
    </lineage>
</organism>
<comment type="caution">
    <text evidence="13">The sequence shown here is derived from an EMBL/GenBank/DDBJ whole genome shotgun (WGS) entry which is preliminary data.</text>
</comment>
<keyword evidence="4 11" id="KW-0949">S-adenosyl-L-methionine</keyword>
<dbReference type="PANTHER" id="PTHR12753:SF0">
    <property type="entry name" value="ALPHA N-TERMINAL PROTEIN METHYLTRANSFERASE 1"/>
    <property type="match status" value="1"/>
</dbReference>
<proteinExistence type="inferred from homology"/>
<feature type="compositionally biased region" description="Polar residues" evidence="12">
    <location>
        <begin position="10"/>
        <end position="39"/>
    </location>
</feature>
<evidence type="ECO:0000256" key="6">
    <source>
        <dbReference type="ARBA" id="ARBA00039449"/>
    </source>
</evidence>
<evidence type="ECO:0000256" key="3">
    <source>
        <dbReference type="ARBA" id="ARBA00022679"/>
    </source>
</evidence>
<evidence type="ECO:0000256" key="9">
    <source>
        <dbReference type="ARBA" id="ARBA00047885"/>
    </source>
</evidence>